<keyword evidence="8" id="KW-1185">Reference proteome</keyword>
<evidence type="ECO:0000313" key="7">
    <source>
        <dbReference type="EMBL" id="MBD8002835.1"/>
    </source>
</evidence>
<accession>A0ABR8VDN2</accession>
<feature type="transmembrane region" description="Helical" evidence="5">
    <location>
        <begin position="30"/>
        <end position="56"/>
    </location>
</feature>
<dbReference type="InterPro" id="IPR001694">
    <property type="entry name" value="NADH_UbQ_OxRdtase_su1/FPO"/>
</dbReference>
<evidence type="ECO:0000313" key="8">
    <source>
        <dbReference type="Proteomes" id="UP000616346"/>
    </source>
</evidence>
<feature type="transmembrane region" description="Helical" evidence="5">
    <location>
        <begin position="269"/>
        <end position="292"/>
    </location>
</feature>
<feature type="transmembrane region" description="Helical" evidence="5">
    <location>
        <begin position="209"/>
        <end position="229"/>
    </location>
</feature>
<comment type="caution">
    <text evidence="7">The sequence shown here is derived from an EMBL/GenBank/DDBJ whole genome shotgun (WGS) entry which is preliminary data.</text>
</comment>
<dbReference type="Proteomes" id="UP000616346">
    <property type="component" value="Unassembled WGS sequence"/>
</dbReference>
<comment type="subunit">
    <text evidence="5">NDH-1 is composed of 14 different subunits. Subunits NuoA, H, J, K, L, M, N constitute the membrane sector of the complex.</text>
</comment>
<evidence type="ECO:0000256" key="4">
    <source>
        <dbReference type="ARBA" id="ARBA00023136"/>
    </source>
</evidence>
<feature type="transmembrane region" description="Helical" evidence="5">
    <location>
        <begin position="179"/>
        <end position="203"/>
    </location>
</feature>
<evidence type="ECO:0000256" key="1">
    <source>
        <dbReference type="ARBA" id="ARBA00004141"/>
    </source>
</evidence>
<dbReference type="GO" id="GO:0016491">
    <property type="term" value="F:oxidoreductase activity"/>
    <property type="evidence" value="ECO:0007669"/>
    <property type="project" value="UniProtKB-KW"/>
</dbReference>
<comment type="catalytic activity">
    <reaction evidence="5">
        <text>a quinone + NADH + 5 H(+)(in) = a quinol + NAD(+) + 4 H(+)(out)</text>
        <dbReference type="Rhea" id="RHEA:57888"/>
        <dbReference type="ChEBI" id="CHEBI:15378"/>
        <dbReference type="ChEBI" id="CHEBI:24646"/>
        <dbReference type="ChEBI" id="CHEBI:57540"/>
        <dbReference type="ChEBI" id="CHEBI:57945"/>
        <dbReference type="ChEBI" id="CHEBI:132124"/>
    </reaction>
</comment>
<dbReference type="NCBIfam" id="NF004741">
    <property type="entry name" value="PRK06076.1-2"/>
    <property type="match status" value="1"/>
</dbReference>
<feature type="transmembrane region" description="Helical" evidence="5">
    <location>
        <begin position="304"/>
        <end position="324"/>
    </location>
</feature>
<keyword evidence="5 6" id="KW-0520">NAD</keyword>
<dbReference type="PANTHER" id="PTHR11432:SF3">
    <property type="entry name" value="NADH-UBIQUINONE OXIDOREDUCTASE CHAIN 1"/>
    <property type="match status" value="1"/>
</dbReference>
<evidence type="ECO:0000256" key="3">
    <source>
        <dbReference type="ARBA" id="ARBA00022989"/>
    </source>
</evidence>
<name>A0ABR8VDN2_9BACT</name>
<comment type="function">
    <text evidence="5">NDH-1 shuttles electrons from NADH, via FMN and iron-sulfur (Fe-S) centers, to quinones in the respiratory chain. The immediate electron acceptor for the enzyme in this species is believed to be ubiquinone. Couples the redox reaction to proton translocation (for every two electrons transferred, four hydrogen ions are translocated across the cytoplasmic membrane), and thus conserves the redox energy in a proton gradient. This subunit may bind ubiquinone.</text>
</comment>
<keyword evidence="4 5" id="KW-0472">Membrane</keyword>
<keyword evidence="7" id="KW-0560">Oxidoreductase</keyword>
<organism evidence="7 8">
    <name type="scientific">Phocaeicola faecium</name>
    <dbReference type="NCBI Taxonomy" id="2762213"/>
    <lineage>
        <taxon>Bacteria</taxon>
        <taxon>Pseudomonadati</taxon>
        <taxon>Bacteroidota</taxon>
        <taxon>Bacteroidia</taxon>
        <taxon>Bacteroidales</taxon>
        <taxon>Bacteroidaceae</taxon>
        <taxon>Phocaeicola</taxon>
    </lineage>
</organism>
<comment type="subcellular location">
    <subcellularLocation>
        <location evidence="5 6">Cell membrane</location>
        <topology evidence="5 6">Multi-pass membrane protein</topology>
    </subcellularLocation>
    <subcellularLocation>
        <location evidence="1">Membrane</location>
        <topology evidence="1">Multi-pass membrane protein</topology>
    </subcellularLocation>
</comment>
<dbReference type="EC" id="7.1.1.-" evidence="5"/>
<feature type="transmembrane region" description="Helical" evidence="5">
    <location>
        <begin position="133"/>
        <end position="158"/>
    </location>
</feature>
<keyword evidence="2 5" id="KW-0812">Transmembrane</keyword>
<feature type="transmembrane region" description="Helical" evidence="5">
    <location>
        <begin position="344"/>
        <end position="363"/>
    </location>
</feature>
<evidence type="ECO:0000256" key="2">
    <source>
        <dbReference type="ARBA" id="ARBA00022692"/>
    </source>
</evidence>
<keyword evidence="5" id="KW-0874">Quinone</keyword>
<dbReference type="PROSITE" id="PS00668">
    <property type="entry name" value="COMPLEX1_ND1_2"/>
    <property type="match status" value="1"/>
</dbReference>
<dbReference type="PANTHER" id="PTHR11432">
    <property type="entry name" value="NADH DEHYDROGENASE SUBUNIT 1"/>
    <property type="match status" value="1"/>
</dbReference>
<sequence>MNQAFLDYYNLQPLLTAIHSWLCGIMPEGLAIFLECVVVGVIILVLYAVLAIILIYMERKVCAAFQCRLGPNRVGGKGGLLQVPADVIKILIKEVIKLKDADRFLYNLAPFLVILASILTFSCLPWHKGGEILHMNIGIFFVIAASSIGILGILLAGWSSNSKYTLIGAVRSGAMIISYELSVGISVLTMVVLSGTTDIQAIVENQANGWYIFKGHIPAILCFIIYLIAGNAEANRGPFDLAEAEQELTAGYHTEYSGIHFGFFYLAEYLNLFIVAGIATTLFLGGWMPFHISGLDGFNAVMDYIPGIVWFLGKTFFVVFLLMWIRWTFPRLRIDQVLTFEWKYLMPTSLVVLILMTVCKVAGLTF</sequence>
<keyword evidence="5" id="KW-1278">Translocase</keyword>
<dbReference type="Pfam" id="PF00146">
    <property type="entry name" value="NADHdh"/>
    <property type="match status" value="1"/>
</dbReference>
<keyword evidence="3 5" id="KW-1133">Transmembrane helix</keyword>
<dbReference type="EMBL" id="JACSPQ010000017">
    <property type="protein sequence ID" value="MBD8002835.1"/>
    <property type="molecule type" value="Genomic_DNA"/>
</dbReference>
<proteinExistence type="inferred from homology"/>
<gene>
    <name evidence="5 7" type="primary">nuoH</name>
    <name evidence="7" type="ORF">H9626_11535</name>
</gene>
<comment type="similarity">
    <text evidence="5 6">Belongs to the complex I subunit 1 family.</text>
</comment>
<dbReference type="HAMAP" id="MF_01350">
    <property type="entry name" value="NDH1_NuoH"/>
    <property type="match status" value="1"/>
</dbReference>
<dbReference type="InterPro" id="IPR018086">
    <property type="entry name" value="NADH_UbQ_OxRdtase_su1_CS"/>
</dbReference>
<keyword evidence="5" id="KW-0830">Ubiquinone</keyword>
<protein>
    <recommendedName>
        <fullName evidence="5">NADH-quinone oxidoreductase subunit H</fullName>
        <ecNumber evidence="5">7.1.1.-</ecNumber>
    </recommendedName>
    <alternativeName>
        <fullName evidence="5">NADH dehydrogenase I subunit H</fullName>
    </alternativeName>
    <alternativeName>
        <fullName evidence="5">NDH-1 subunit H</fullName>
    </alternativeName>
</protein>
<feature type="transmembrane region" description="Helical" evidence="5">
    <location>
        <begin position="104"/>
        <end position="127"/>
    </location>
</feature>
<evidence type="ECO:0000256" key="5">
    <source>
        <dbReference type="HAMAP-Rule" id="MF_01350"/>
    </source>
</evidence>
<evidence type="ECO:0000256" key="6">
    <source>
        <dbReference type="RuleBase" id="RU000471"/>
    </source>
</evidence>
<keyword evidence="5" id="KW-1003">Cell membrane</keyword>
<reference evidence="7 8" key="1">
    <citation type="submission" date="2020-08" db="EMBL/GenBank/DDBJ databases">
        <title>A Genomic Blueprint of the Chicken Gut Microbiome.</title>
        <authorList>
            <person name="Gilroy R."/>
            <person name="Ravi A."/>
            <person name="Getino M."/>
            <person name="Pursley I."/>
            <person name="Horton D.L."/>
            <person name="Alikhan N.-F."/>
            <person name="Baker D."/>
            <person name="Gharbi K."/>
            <person name="Hall N."/>
            <person name="Watson M."/>
            <person name="Adriaenssens E.M."/>
            <person name="Foster-Nyarko E."/>
            <person name="Jarju S."/>
            <person name="Secka A."/>
            <person name="Antonio M."/>
            <person name="Oren A."/>
            <person name="Chaudhuri R."/>
            <person name="La Ragione R.M."/>
            <person name="Hildebrand F."/>
            <person name="Pallen M.J."/>
        </authorList>
    </citation>
    <scope>NUCLEOTIDE SEQUENCE [LARGE SCALE GENOMIC DNA]</scope>
    <source>
        <strain evidence="7 8">Sa1YUN3</strain>
    </source>
</reference>